<gene>
    <name evidence="1" type="primary">ORF45</name>
</gene>
<protein>
    <submittedName>
        <fullName evidence="1">LEF-10 late expression factor 10</fullName>
    </submittedName>
</protein>
<sequence length="83" mass="9083">MSTPSASEDVLSAILENNLELVNNTYIILHVFDDNDKSGDGDDDDKIQPMCIGEIGFVQTDHIQEESVSYSSSTSELSSDQNI</sequence>
<organism evidence="1">
    <name type="scientific">Spodoptera littoralis nuclear polyhedrosis virus</name>
    <name type="common">SlNPV</name>
    <dbReference type="NCBI Taxonomy" id="10456"/>
    <lineage>
        <taxon>Viruses</taxon>
        <taxon>Viruses incertae sedis</taxon>
        <taxon>Naldaviricetes</taxon>
        <taxon>Lefavirales</taxon>
        <taxon>Baculoviridae</taxon>
        <taxon>Alphabaculovirus</taxon>
        <taxon>Alphabaculovirus splittoralis</taxon>
    </lineage>
</organism>
<name>A0A3G4S8W1_NPVSL</name>
<evidence type="ECO:0000313" key="1">
    <source>
        <dbReference type="EMBL" id="AYU75235.1"/>
    </source>
</evidence>
<dbReference type="InterPro" id="IPR009855">
    <property type="entry name" value="Baculo_LEF-10"/>
</dbReference>
<organismHost>
    <name type="scientific">Lepidoptera</name>
    <name type="common">moths &amp; butterflies</name>
    <dbReference type="NCBI Taxonomy" id="7088"/>
</organismHost>
<dbReference type="EMBL" id="MG958660">
    <property type="protein sequence ID" value="AYU75235.1"/>
    <property type="molecule type" value="Genomic_DNA"/>
</dbReference>
<accession>A0A3G4S8W1</accession>
<reference evidence="1" key="1">
    <citation type="submission" date="2018-02" db="EMBL/GenBank/DDBJ databases">
        <title>Genome analyses of the Tunisian isolate of Spodoptera littoralis#nucleopolyhedrovirus SpliNPV-Tun2 and biological activity identification.</title>
        <authorList>
            <person name="Ben Tiba S."/>
            <person name="Wennmann J.T."/>
            <person name="Laarif A."/>
            <person name="Larem A."/>
            <person name="Fattouch S."/>
            <person name="Jehle J.A."/>
        </authorList>
    </citation>
    <scope>NUCLEOTIDE SEQUENCE</scope>
    <source>
        <strain evidence="1">SpliNPV-Tun2</strain>
    </source>
</reference>
<proteinExistence type="predicted"/>
<dbReference type="Pfam" id="PF07206">
    <property type="entry name" value="Baculo_LEF-10"/>
    <property type="match status" value="1"/>
</dbReference>